<gene>
    <name evidence="1" type="ORF">ARMGADRAFT_1006074</name>
</gene>
<protein>
    <submittedName>
        <fullName evidence="1">Uncharacterized protein</fullName>
    </submittedName>
</protein>
<dbReference type="AlphaFoldDB" id="A0A2H3EIY0"/>
<dbReference type="Proteomes" id="UP000217790">
    <property type="component" value="Unassembled WGS sequence"/>
</dbReference>
<dbReference type="OrthoDB" id="2843772at2759"/>
<reference evidence="2" key="1">
    <citation type="journal article" date="2017" name="Nat. Ecol. Evol.">
        <title>Genome expansion and lineage-specific genetic innovations in the forest pathogenic fungi Armillaria.</title>
        <authorList>
            <person name="Sipos G."/>
            <person name="Prasanna A.N."/>
            <person name="Walter M.C."/>
            <person name="O'Connor E."/>
            <person name="Balint B."/>
            <person name="Krizsan K."/>
            <person name="Kiss B."/>
            <person name="Hess J."/>
            <person name="Varga T."/>
            <person name="Slot J."/>
            <person name="Riley R."/>
            <person name="Boka B."/>
            <person name="Rigling D."/>
            <person name="Barry K."/>
            <person name="Lee J."/>
            <person name="Mihaltcheva S."/>
            <person name="LaButti K."/>
            <person name="Lipzen A."/>
            <person name="Waldron R."/>
            <person name="Moloney N.M."/>
            <person name="Sperisen C."/>
            <person name="Kredics L."/>
            <person name="Vagvoelgyi C."/>
            <person name="Patrignani A."/>
            <person name="Fitzpatrick D."/>
            <person name="Nagy I."/>
            <person name="Doyle S."/>
            <person name="Anderson J.B."/>
            <person name="Grigoriev I.V."/>
            <person name="Gueldener U."/>
            <person name="Muensterkoetter M."/>
            <person name="Nagy L.G."/>
        </authorList>
    </citation>
    <scope>NUCLEOTIDE SEQUENCE [LARGE SCALE GENOMIC DNA]</scope>
    <source>
        <strain evidence="2">Ar21-2</strain>
    </source>
</reference>
<name>A0A2H3EIY0_ARMGA</name>
<evidence type="ECO:0000313" key="2">
    <source>
        <dbReference type="Proteomes" id="UP000217790"/>
    </source>
</evidence>
<sequence length="300" mass="33086">MAQRSKDHARRQKYLESPSAKGIYIGNPSGLSTYKIGWLPMDDGSGGHVLADTSRKESSHAILLAVLRITEDCWVHPVGKWKGPTEHTDSLADMKLNCSGTIPGAGVFRDDFQHVIRNLESIRKMIASPGIKKRGSLVPVAIGDPTDENKLKVKFHHKLFKEKKSVEIGVRTRANTRGQHDWNMDNWPGPGVALSVAARNALEDMKTTHIVDPLPLYDSKNNAVEPELYHKSLIGATVEVKFNLCHWCIKDEKTGIVEDVYVAYIDNMYILPGVPAMALSPPGKKLHSTAAYSAEASSRA</sequence>
<keyword evidence="2" id="KW-1185">Reference proteome</keyword>
<dbReference type="EMBL" id="KZ293645">
    <property type="protein sequence ID" value="PBL02739.1"/>
    <property type="molecule type" value="Genomic_DNA"/>
</dbReference>
<proteinExistence type="predicted"/>
<evidence type="ECO:0000313" key="1">
    <source>
        <dbReference type="EMBL" id="PBL02739.1"/>
    </source>
</evidence>
<accession>A0A2H3EIY0</accession>
<organism evidence="1 2">
    <name type="scientific">Armillaria gallica</name>
    <name type="common">Bulbous honey fungus</name>
    <name type="synonym">Armillaria bulbosa</name>
    <dbReference type="NCBI Taxonomy" id="47427"/>
    <lineage>
        <taxon>Eukaryota</taxon>
        <taxon>Fungi</taxon>
        <taxon>Dikarya</taxon>
        <taxon>Basidiomycota</taxon>
        <taxon>Agaricomycotina</taxon>
        <taxon>Agaricomycetes</taxon>
        <taxon>Agaricomycetidae</taxon>
        <taxon>Agaricales</taxon>
        <taxon>Marasmiineae</taxon>
        <taxon>Physalacriaceae</taxon>
        <taxon>Armillaria</taxon>
    </lineage>
</organism>
<dbReference type="InParanoid" id="A0A2H3EIY0"/>